<dbReference type="AlphaFoldDB" id="A0A6C0HFZ1"/>
<evidence type="ECO:0000313" key="2">
    <source>
        <dbReference type="EMBL" id="QHT78943.1"/>
    </source>
</evidence>
<keyword evidence="1" id="KW-0812">Transmembrane</keyword>
<keyword evidence="1" id="KW-1133">Transmembrane helix</keyword>
<evidence type="ECO:0000256" key="1">
    <source>
        <dbReference type="SAM" id="Phobius"/>
    </source>
</evidence>
<proteinExistence type="predicted"/>
<accession>A0A6C0HFZ1</accession>
<dbReference type="EMBL" id="MN739942">
    <property type="protein sequence ID" value="QHT78943.1"/>
    <property type="molecule type" value="Genomic_DNA"/>
</dbReference>
<name>A0A6C0HFZ1_9ZZZZ</name>
<protein>
    <submittedName>
        <fullName evidence="2">Uncharacterized protein</fullName>
    </submittedName>
</protein>
<keyword evidence="1" id="KW-0472">Membrane</keyword>
<organism evidence="2">
    <name type="scientific">viral metagenome</name>
    <dbReference type="NCBI Taxonomy" id="1070528"/>
    <lineage>
        <taxon>unclassified sequences</taxon>
        <taxon>metagenomes</taxon>
        <taxon>organismal metagenomes</taxon>
    </lineage>
</organism>
<reference evidence="2" key="1">
    <citation type="journal article" date="2020" name="Nature">
        <title>Giant virus diversity and host interactions through global metagenomics.</title>
        <authorList>
            <person name="Schulz F."/>
            <person name="Roux S."/>
            <person name="Paez-Espino D."/>
            <person name="Jungbluth S."/>
            <person name="Walsh D.A."/>
            <person name="Denef V.J."/>
            <person name="McMahon K.D."/>
            <person name="Konstantinidis K.T."/>
            <person name="Eloe-Fadrosh E.A."/>
            <person name="Kyrpides N.C."/>
            <person name="Woyke T."/>
        </authorList>
    </citation>
    <scope>NUCLEOTIDE SEQUENCE</scope>
    <source>
        <strain evidence="2">GVMAG-M-3300023179-97</strain>
    </source>
</reference>
<feature type="transmembrane region" description="Helical" evidence="1">
    <location>
        <begin position="207"/>
        <end position="225"/>
    </location>
</feature>
<sequence length="227" mass="25407">MSTFCGGSTSVPSFTSTELKAEYPGGILQSVNISSISDSDSWIQSTIKKLEAANVIPKPKFGKTPDSIDSLEEYARDDSKLQDSIKREYCFYETRYFSALDSFLQSVSSASMTGKSDNVNSKLQITKELNAKLIAFTQLVNGISKYRYSNMAQLGSKNSSINRNLQQRKERISEQAKILNSENATVDVYNRMNEYTKEKNRANQNLLTLYGILNIVAIGIIVYIARK</sequence>